<dbReference type="AlphaFoldDB" id="A0A192GZR9"/>
<dbReference type="RefSeq" id="WP_068222124.1">
    <property type="nucleotide sequence ID" value="NZ_CP014623.1"/>
</dbReference>
<organism evidence="1 2">
    <name type="scientific">Loigolactobacillus backii</name>
    <dbReference type="NCBI Taxonomy" id="375175"/>
    <lineage>
        <taxon>Bacteria</taxon>
        <taxon>Bacillati</taxon>
        <taxon>Bacillota</taxon>
        <taxon>Bacilli</taxon>
        <taxon>Lactobacillales</taxon>
        <taxon>Lactobacillaceae</taxon>
        <taxon>Loigolactobacillus</taxon>
    </lineage>
</organism>
<proteinExistence type="predicted"/>
<dbReference type="InterPro" id="IPR016181">
    <property type="entry name" value="Acyl_CoA_acyltransferase"/>
</dbReference>
<dbReference type="KEGG" id="lbt:AYR52_00120"/>
<sequence>MKSFQAFSTLNLPNYQLRFLNTVAAKDIFSLRHDSSVAAASGRNTDQTLEQTMVYIYKMMTGVSRQDFLMWGIMTKETNEFVGLVQLWNFNTKQNSVEIGYEILPSWQRHGIMTEILTELIHFSFNELNLKQLKAVTAATNQPSRKLLEKVGLKQDPSFHENTYSLEKQKIELVQYLANKQ</sequence>
<accession>A0A192GZR9</accession>
<dbReference type="Pfam" id="PF13302">
    <property type="entry name" value="Acetyltransf_3"/>
    <property type="match status" value="1"/>
</dbReference>
<dbReference type="InterPro" id="IPR051531">
    <property type="entry name" value="N-acetyltransferase"/>
</dbReference>
<keyword evidence="2" id="KW-1185">Reference proteome</keyword>
<dbReference type="InterPro" id="IPR000182">
    <property type="entry name" value="GNAT_dom"/>
</dbReference>
<reference evidence="1 2" key="1">
    <citation type="submission" date="2016-03" db="EMBL/GenBank/DDBJ databases">
        <title>Pediococcus and Lactobacillus from brewery environment - whole genome sequencing and assembly.</title>
        <authorList>
            <person name="Behr J."/>
            <person name="Geissler A.J."/>
            <person name="Vogel R.F."/>
        </authorList>
    </citation>
    <scope>NUCLEOTIDE SEQUENCE [LARGE SCALE GENOMIC DNA]</scope>
    <source>
        <strain evidence="1 2">TMW 1.1989</strain>
    </source>
</reference>
<evidence type="ECO:0000313" key="2">
    <source>
        <dbReference type="Proteomes" id="UP000078582"/>
    </source>
</evidence>
<dbReference type="PROSITE" id="PS51186">
    <property type="entry name" value="GNAT"/>
    <property type="match status" value="1"/>
</dbReference>
<dbReference type="Gene3D" id="3.40.630.30">
    <property type="match status" value="1"/>
</dbReference>
<dbReference type="Proteomes" id="UP000078582">
    <property type="component" value="Chromosome"/>
</dbReference>
<protein>
    <submittedName>
        <fullName evidence="1">Alanine acetyltransferase</fullName>
    </submittedName>
</protein>
<evidence type="ECO:0000313" key="1">
    <source>
        <dbReference type="EMBL" id="ANK61533.1"/>
    </source>
</evidence>
<dbReference type="PANTHER" id="PTHR43792">
    <property type="entry name" value="GNAT FAMILY, PUTATIVE (AFU_ORTHOLOGUE AFUA_3G00765)-RELATED-RELATED"/>
    <property type="match status" value="1"/>
</dbReference>
<dbReference type="STRING" id="375175.AYR53_01390"/>
<dbReference type="OrthoDB" id="2249426at2"/>
<name>A0A192GZR9_9LACO</name>
<keyword evidence="1" id="KW-0808">Transferase</keyword>
<dbReference type="SUPFAM" id="SSF55729">
    <property type="entry name" value="Acyl-CoA N-acyltransferases (Nat)"/>
    <property type="match status" value="1"/>
</dbReference>
<dbReference type="GO" id="GO:0016747">
    <property type="term" value="F:acyltransferase activity, transferring groups other than amino-acyl groups"/>
    <property type="evidence" value="ECO:0007669"/>
    <property type="project" value="InterPro"/>
</dbReference>
<gene>
    <name evidence="1" type="ORF">AYR53_01390</name>
</gene>
<dbReference type="EMBL" id="CP014873">
    <property type="protein sequence ID" value="ANK61533.1"/>
    <property type="molecule type" value="Genomic_DNA"/>
</dbReference>
<dbReference type="PANTHER" id="PTHR43792:SF1">
    <property type="entry name" value="N-ACETYLTRANSFERASE DOMAIN-CONTAINING PROTEIN"/>
    <property type="match status" value="1"/>
</dbReference>
<dbReference type="GeneID" id="42980890"/>